<name>A0A5C5S3W6_9ACTN</name>
<dbReference type="Pfam" id="PF24092">
    <property type="entry name" value="DUF7373_C"/>
    <property type="match status" value="1"/>
</dbReference>
<proteinExistence type="predicted"/>
<evidence type="ECO:0000313" key="2">
    <source>
        <dbReference type="EMBL" id="TWS30156.1"/>
    </source>
</evidence>
<evidence type="ECO:0000259" key="1">
    <source>
        <dbReference type="Pfam" id="PF24092"/>
    </source>
</evidence>
<sequence>MVRTIAGKNPAVAGIPQLPAVKCMTGGDLTYCWMAVGRYVASVYDSNPALARQKAAAQFSILATTP</sequence>
<keyword evidence="3" id="KW-1185">Reference proteome</keyword>
<dbReference type="EMBL" id="VIGX01000002">
    <property type="protein sequence ID" value="TWS30156.1"/>
    <property type="molecule type" value="Genomic_DNA"/>
</dbReference>
<dbReference type="AlphaFoldDB" id="A0A5C5S3W6"/>
<accession>A0A5C5S3W6</accession>
<dbReference type="InterPro" id="IPR056463">
    <property type="entry name" value="DUF7373_C"/>
</dbReference>
<dbReference type="Proteomes" id="UP000319375">
    <property type="component" value="Unassembled WGS sequence"/>
</dbReference>
<reference evidence="2 3" key="1">
    <citation type="submission" date="2019-06" db="EMBL/GenBank/DDBJ databases">
        <title>Tsukamurella conjunctivitidis sp. nov., Tsukamurella assacharolytica sp. nov. and Tsukamurella sputae sp. nov. isolated from patients with conjunctivitis, bacteraemia (lymphoma) and respiratory infection (sputum) in Hong Kong.</title>
        <authorList>
            <person name="Teng J.L.L."/>
            <person name="Lee H.H."/>
            <person name="Fong J.Y.H."/>
            <person name="Fok K.M.N."/>
            <person name="Lau S.K.P."/>
            <person name="Woo P.C.Y."/>
        </authorList>
    </citation>
    <scope>NUCLEOTIDE SEQUENCE [LARGE SCALE GENOMIC DNA]</scope>
    <source>
        <strain evidence="2 3">HKU72</strain>
    </source>
</reference>
<feature type="domain" description="DUF7373" evidence="1">
    <location>
        <begin position="11"/>
        <end position="63"/>
    </location>
</feature>
<evidence type="ECO:0000313" key="3">
    <source>
        <dbReference type="Proteomes" id="UP000319375"/>
    </source>
</evidence>
<organism evidence="2 3">
    <name type="scientific">Tsukamurella conjunctivitidis</name>
    <dbReference type="NCBI Taxonomy" id="2592068"/>
    <lineage>
        <taxon>Bacteria</taxon>
        <taxon>Bacillati</taxon>
        <taxon>Actinomycetota</taxon>
        <taxon>Actinomycetes</taxon>
        <taxon>Mycobacteriales</taxon>
        <taxon>Tsukamurellaceae</taxon>
        <taxon>Tsukamurella</taxon>
    </lineage>
</organism>
<comment type="caution">
    <text evidence="2">The sequence shown here is derived from an EMBL/GenBank/DDBJ whole genome shotgun (WGS) entry which is preliminary data.</text>
</comment>
<gene>
    <name evidence="2" type="ORF">FK530_06485</name>
</gene>
<protein>
    <recommendedName>
        <fullName evidence="1">DUF7373 domain-containing protein</fullName>
    </recommendedName>
</protein>